<organism evidence="8">
    <name type="scientific">candidate division WOR-3 bacterium</name>
    <dbReference type="NCBI Taxonomy" id="2052148"/>
    <lineage>
        <taxon>Bacteria</taxon>
        <taxon>Bacteria division WOR-3</taxon>
    </lineage>
</organism>
<keyword evidence="4" id="KW-0949">S-adenosyl-L-methionine</keyword>
<evidence type="ECO:0000256" key="1">
    <source>
        <dbReference type="ARBA" id="ARBA00012771"/>
    </source>
</evidence>
<dbReference type="EC" id="2.1.1.297" evidence="1"/>
<proteinExistence type="predicted"/>
<dbReference type="CDD" id="cd02440">
    <property type="entry name" value="AdoMet_MTases"/>
    <property type="match status" value="1"/>
</dbReference>
<feature type="domain" description="Release factor glutamine methyltransferase N-terminal" evidence="7">
    <location>
        <begin position="7"/>
        <end position="67"/>
    </location>
</feature>
<dbReference type="PANTHER" id="PTHR18895:SF74">
    <property type="entry name" value="MTRF1L RELEASE FACTOR GLUTAMINE METHYLTRANSFERASE"/>
    <property type="match status" value="1"/>
</dbReference>
<keyword evidence="2 8" id="KW-0489">Methyltransferase</keyword>
<feature type="domain" description="Methyltransferase small" evidence="6">
    <location>
        <begin position="91"/>
        <end position="183"/>
    </location>
</feature>
<comment type="caution">
    <text evidence="8">The sequence shown here is derived from an EMBL/GenBank/DDBJ whole genome shotgun (WGS) entry which is preliminary data.</text>
</comment>
<evidence type="ECO:0000256" key="4">
    <source>
        <dbReference type="ARBA" id="ARBA00022691"/>
    </source>
</evidence>
<dbReference type="GO" id="GO:0003676">
    <property type="term" value="F:nucleic acid binding"/>
    <property type="evidence" value="ECO:0007669"/>
    <property type="project" value="InterPro"/>
</dbReference>
<dbReference type="InterPro" id="IPR040758">
    <property type="entry name" value="PrmC_N"/>
</dbReference>
<dbReference type="NCBIfam" id="TIGR00536">
    <property type="entry name" value="hemK_fam"/>
    <property type="match status" value="1"/>
</dbReference>
<dbReference type="GO" id="GO:0032259">
    <property type="term" value="P:methylation"/>
    <property type="evidence" value="ECO:0007669"/>
    <property type="project" value="UniProtKB-KW"/>
</dbReference>
<dbReference type="PANTHER" id="PTHR18895">
    <property type="entry name" value="HEMK METHYLTRANSFERASE"/>
    <property type="match status" value="1"/>
</dbReference>
<dbReference type="AlphaFoldDB" id="A0A7V0XFE1"/>
<dbReference type="EMBL" id="DSBX01000264">
    <property type="protein sequence ID" value="HDR00028.1"/>
    <property type="molecule type" value="Genomic_DNA"/>
</dbReference>
<dbReference type="SUPFAM" id="SSF53335">
    <property type="entry name" value="S-adenosyl-L-methionine-dependent methyltransferases"/>
    <property type="match status" value="1"/>
</dbReference>
<gene>
    <name evidence="8" type="primary">prmC</name>
    <name evidence="8" type="ORF">ENN51_07090</name>
</gene>
<evidence type="ECO:0000259" key="7">
    <source>
        <dbReference type="Pfam" id="PF17827"/>
    </source>
</evidence>
<dbReference type="InterPro" id="IPR007848">
    <property type="entry name" value="Small_mtfrase_dom"/>
</dbReference>
<evidence type="ECO:0000256" key="2">
    <source>
        <dbReference type="ARBA" id="ARBA00022603"/>
    </source>
</evidence>
<keyword evidence="3 8" id="KW-0808">Transferase</keyword>
<evidence type="ECO:0000256" key="5">
    <source>
        <dbReference type="ARBA" id="ARBA00048391"/>
    </source>
</evidence>
<dbReference type="Gene3D" id="3.40.50.150">
    <property type="entry name" value="Vaccinia Virus protein VP39"/>
    <property type="match status" value="1"/>
</dbReference>
<name>A0A7V0XFE1_UNCW3</name>
<protein>
    <recommendedName>
        <fullName evidence="1">peptide chain release factor N(5)-glutamine methyltransferase</fullName>
        <ecNumber evidence="1">2.1.1.297</ecNumber>
    </recommendedName>
</protein>
<reference evidence="8" key="1">
    <citation type="journal article" date="2020" name="mSystems">
        <title>Genome- and Community-Level Interaction Insights into Carbon Utilization and Element Cycling Functions of Hydrothermarchaeota in Hydrothermal Sediment.</title>
        <authorList>
            <person name="Zhou Z."/>
            <person name="Liu Y."/>
            <person name="Xu W."/>
            <person name="Pan J."/>
            <person name="Luo Z.H."/>
            <person name="Li M."/>
        </authorList>
    </citation>
    <scope>NUCLEOTIDE SEQUENCE [LARGE SCALE GENOMIC DNA]</scope>
    <source>
        <strain evidence="8">SpSt-1182</strain>
    </source>
</reference>
<dbReference type="Proteomes" id="UP000885672">
    <property type="component" value="Unassembled WGS sequence"/>
</dbReference>
<dbReference type="Pfam" id="PF05175">
    <property type="entry name" value="MTS"/>
    <property type="match status" value="1"/>
</dbReference>
<dbReference type="NCBIfam" id="TIGR03534">
    <property type="entry name" value="RF_mod_PrmC"/>
    <property type="match status" value="1"/>
</dbReference>
<sequence length="271" mass="30476">MHPRALLKQTRGLISRADAEFLLLALLGLPRHELWLTDRPIPTAKRVRFERMVRRVATGEPPQYVTGRAPFLDFELRVDRRVLIPRPETEELVLRALARRPDPRRVLDFGTGSGCIAIAVARRCPAARVLALDASAPALAVCRRNLLEHRLTGRVRPLRADRLDHSALRRRRFDLLIANPPYVPTARLARLATRVRSHEPHVALDGGPDGTKILSMLLARGPELLAPGGLLALEIDHSHADALRYRAPGARVERDLAGRDRYLFLAREDLQ</sequence>
<dbReference type="InterPro" id="IPR050320">
    <property type="entry name" value="N5-glutamine_MTase"/>
</dbReference>
<dbReference type="Gene3D" id="1.10.8.10">
    <property type="entry name" value="DNA helicase RuvA subunit, C-terminal domain"/>
    <property type="match status" value="1"/>
</dbReference>
<dbReference type="InterPro" id="IPR004556">
    <property type="entry name" value="HemK-like"/>
</dbReference>
<dbReference type="InterPro" id="IPR002052">
    <property type="entry name" value="DNA_methylase_N6_adenine_CS"/>
</dbReference>
<dbReference type="InterPro" id="IPR019874">
    <property type="entry name" value="RF_methyltr_PrmC"/>
</dbReference>
<evidence type="ECO:0000256" key="3">
    <source>
        <dbReference type="ARBA" id="ARBA00022679"/>
    </source>
</evidence>
<evidence type="ECO:0000259" key="6">
    <source>
        <dbReference type="Pfam" id="PF05175"/>
    </source>
</evidence>
<dbReference type="GO" id="GO:0102559">
    <property type="term" value="F:peptide chain release factor N(5)-glutamine methyltransferase activity"/>
    <property type="evidence" value="ECO:0007669"/>
    <property type="project" value="UniProtKB-EC"/>
</dbReference>
<dbReference type="InterPro" id="IPR029063">
    <property type="entry name" value="SAM-dependent_MTases_sf"/>
</dbReference>
<accession>A0A7V0XFE1</accession>
<comment type="catalytic activity">
    <reaction evidence="5">
        <text>L-glutaminyl-[peptide chain release factor] + S-adenosyl-L-methionine = N(5)-methyl-L-glutaminyl-[peptide chain release factor] + S-adenosyl-L-homocysteine + H(+)</text>
        <dbReference type="Rhea" id="RHEA:42896"/>
        <dbReference type="Rhea" id="RHEA-COMP:10271"/>
        <dbReference type="Rhea" id="RHEA-COMP:10272"/>
        <dbReference type="ChEBI" id="CHEBI:15378"/>
        <dbReference type="ChEBI" id="CHEBI:30011"/>
        <dbReference type="ChEBI" id="CHEBI:57856"/>
        <dbReference type="ChEBI" id="CHEBI:59789"/>
        <dbReference type="ChEBI" id="CHEBI:61891"/>
        <dbReference type="EC" id="2.1.1.297"/>
    </reaction>
</comment>
<dbReference type="Pfam" id="PF17827">
    <property type="entry name" value="PrmC_N"/>
    <property type="match status" value="1"/>
</dbReference>
<dbReference type="PROSITE" id="PS00092">
    <property type="entry name" value="N6_MTASE"/>
    <property type="match status" value="1"/>
</dbReference>
<evidence type="ECO:0000313" key="8">
    <source>
        <dbReference type="EMBL" id="HDR00028.1"/>
    </source>
</evidence>